<dbReference type="PANTHER" id="PTHR46517:SF1">
    <property type="entry name" value="FRUCTOSE-2,6-BISPHOSPHATASE TIGAR"/>
    <property type="match status" value="1"/>
</dbReference>
<protein>
    <submittedName>
        <fullName evidence="4">Phosphoglycerate mutase-like protein</fullName>
    </submittedName>
</protein>
<reference evidence="4" key="1">
    <citation type="journal article" date="2020" name="Nat. Commun.">
        <title>Large-scale genome sequencing of mycorrhizal fungi provides insights into the early evolution of symbiotic traits.</title>
        <authorList>
            <person name="Miyauchi S."/>
            <person name="Kiss E."/>
            <person name="Kuo A."/>
            <person name="Drula E."/>
            <person name="Kohler A."/>
            <person name="Sanchez-Garcia M."/>
            <person name="Morin E."/>
            <person name="Andreopoulos B."/>
            <person name="Barry K.W."/>
            <person name="Bonito G."/>
            <person name="Buee M."/>
            <person name="Carver A."/>
            <person name="Chen C."/>
            <person name="Cichocki N."/>
            <person name="Clum A."/>
            <person name="Culley D."/>
            <person name="Crous P.W."/>
            <person name="Fauchery L."/>
            <person name="Girlanda M."/>
            <person name="Hayes R.D."/>
            <person name="Keri Z."/>
            <person name="LaButti K."/>
            <person name="Lipzen A."/>
            <person name="Lombard V."/>
            <person name="Magnuson J."/>
            <person name="Maillard F."/>
            <person name="Murat C."/>
            <person name="Nolan M."/>
            <person name="Ohm R.A."/>
            <person name="Pangilinan J."/>
            <person name="Pereira M.F."/>
            <person name="Perotto S."/>
            <person name="Peter M."/>
            <person name="Pfister S."/>
            <person name="Riley R."/>
            <person name="Sitrit Y."/>
            <person name="Stielow J.B."/>
            <person name="Szollosi G."/>
            <person name="Zifcakova L."/>
            <person name="Stursova M."/>
            <person name="Spatafora J.W."/>
            <person name="Tedersoo L."/>
            <person name="Vaario L.M."/>
            <person name="Yamada A."/>
            <person name="Yan M."/>
            <person name="Wang P."/>
            <person name="Xu J."/>
            <person name="Bruns T."/>
            <person name="Baldrian P."/>
            <person name="Vilgalys R."/>
            <person name="Dunand C."/>
            <person name="Henrissat B."/>
            <person name="Grigoriev I.V."/>
            <person name="Hibbett D."/>
            <person name="Nagy L.G."/>
            <person name="Martin F.M."/>
        </authorList>
    </citation>
    <scope>NUCLEOTIDE SEQUENCE</scope>
    <source>
        <strain evidence="4">UH-Tt-Lm1</strain>
    </source>
</reference>
<dbReference type="GO" id="GO:0043456">
    <property type="term" value="P:regulation of pentose-phosphate shunt"/>
    <property type="evidence" value="ECO:0007669"/>
    <property type="project" value="TreeGrafter"/>
</dbReference>
<dbReference type="AlphaFoldDB" id="A0A9P6HLH8"/>
<dbReference type="SMART" id="SM00855">
    <property type="entry name" value="PGAM"/>
    <property type="match status" value="1"/>
</dbReference>
<comment type="caution">
    <text evidence="4">The sequence shown here is derived from an EMBL/GenBank/DDBJ whole genome shotgun (WGS) entry which is preliminary data.</text>
</comment>
<dbReference type="GO" id="GO:0004331">
    <property type="term" value="F:fructose-2,6-bisphosphate 2-phosphatase activity"/>
    <property type="evidence" value="ECO:0007669"/>
    <property type="project" value="TreeGrafter"/>
</dbReference>
<dbReference type="InterPro" id="IPR029033">
    <property type="entry name" value="His_PPase_superfam"/>
</dbReference>
<evidence type="ECO:0000313" key="4">
    <source>
        <dbReference type="EMBL" id="KAF9789842.1"/>
    </source>
</evidence>
<dbReference type="GO" id="GO:0005829">
    <property type="term" value="C:cytosol"/>
    <property type="evidence" value="ECO:0007669"/>
    <property type="project" value="TreeGrafter"/>
</dbReference>
<dbReference type="InterPro" id="IPR051695">
    <property type="entry name" value="Phosphoglycerate_Mutase"/>
</dbReference>
<dbReference type="SUPFAM" id="SSF53254">
    <property type="entry name" value="Phosphoglycerate mutase-like"/>
    <property type="match status" value="1"/>
</dbReference>
<organism evidence="4 5">
    <name type="scientific">Thelephora terrestris</name>
    <dbReference type="NCBI Taxonomy" id="56493"/>
    <lineage>
        <taxon>Eukaryota</taxon>
        <taxon>Fungi</taxon>
        <taxon>Dikarya</taxon>
        <taxon>Basidiomycota</taxon>
        <taxon>Agaricomycotina</taxon>
        <taxon>Agaricomycetes</taxon>
        <taxon>Thelephorales</taxon>
        <taxon>Thelephoraceae</taxon>
        <taxon>Thelephora</taxon>
    </lineage>
</organism>
<evidence type="ECO:0000256" key="1">
    <source>
        <dbReference type="ARBA" id="ARBA00022801"/>
    </source>
</evidence>
<dbReference type="InterPro" id="IPR013078">
    <property type="entry name" value="His_Pase_superF_clade-1"/>
</dbReference>
<accession>A0A9P6HLH8</accession>
<feature type="active site" description="Proton donor/acceptor" evidence="2">
    <location>
        <position position="84"/>
    </location>
</feature>
<dbReference type="Pfam" id="PF00300">
    <property type="entry name" value="His_Phos_1"/>
    <property type="match status" value="1"/>
</dbReference>
<dbReference type="EMBL" id="WIUZ02000003">
    <property type="protein sequence ID" value="KAF9789842.1"/>
    <property type="molecule type" value="Genomic_DNA"/>
</dbReference>
<feature type="binding site" evidence="3">
    <location>
        <position position="59"/>
    </location>
    <ligand>
        <name>substrate</name>
    </ligand>
</feature>
<evidence type="ECO:0000256" key="2">
    <source>
        <dbReference type="PIRSR" id="PIRSR613078-1"/>
    </source>
</evidence>
<proteinExistence type="predicted"/>
<dbReference type="PANTHER" id="PTHR46517">
    <property type="entry name" value="FRUCTOSE-2,6-BISPHOSPHATASE TIGAR"/>
    <property type="match status" value="1"/>
</dbReference>
<dbReference type="Proteomes" id="UP000736335">
    <property type="component" value="Unassembled WGS sequence"/>
</dbReference>
<gene>
    <name evidence="4" type="ORF">BJ322DRAFT_1044532</name>
</gene>
<dbReference type="Gene3D" id="3.40.50.1240">
    <property type="entry name" value="Phosphoglycerate mutase-like"/>
    <property type="match status" value="1"/>
</dbReference>
<dbReference type="OrthoDB" id="354304at2759"/>
<dbReference type="InterPro" id="IPR001345">
    <property type="entry name" value="PG/BPGM_mutase_AS"/>
</dbReference>
<feature type="active site" description="Tele-phosphohistidine intermediate" evidence="2">
    <location>
        <position position="10"/>
    </location>
</feature>
<keyword evidence="5" id="KW-1185">Reference proteome</keyword>
<dbReference type="PROSITE" id="PS00175">
    <property type="entry name" value="PG_MUTASE"/>
    <property type="match status" value="1"/>
</dbReference>
<dbReference type="GO" id="GO:0045820">
    <property type="term" value="P:negative regulation of glycolytic process"/>
    <property type="evidence" value="ECO:0007669"/>
    <property type="project" value="TreeGrafter"/>
</dbReference>
<keyword evidence="1" id="KW-0378">Hydrolase</keyword>
<evidence type="ECO:0000313" key="5">
    <source>
        <dbReference type="Proteomes" id="UP000736335"/>
    </source>
</evidence>
<name>A0A9P6HLH8_9AGAM</name>
<reference evidence="4" key="2">
    <citation type="submission" date="2020-11" db="EMBL/GenBank/DDBJ databases">
        <authorList>
            <consortium name="DOE Joint Genome Institute"/>
            <person name="Kuo A."/>
            <person name="Miyauchi S."/>
            <person name="Kiss E."/>
            <person name="Drula E."/>
            <person name="Kohler A."/>
            <person name="Sanchez-Garcia M."/>
            <person name="Andreopoulos B."/>
            <person name="Barry K.W."/>
            <person name="Bonito G."/>
            <person name="Buee M."/>
            <person name="Carver A."/>
            <person name="Chen C."/>
            <person name="Cichocki N."/>
            <person name="Clum A."/>
            <person name="Culley D."/>
            <person name="Crous P.W."/>
            <person name="Fauchery L."/>
            <person name="Girlanda M."/>
            <person name="Hayes R."/>
            <person name="Keri Z."/>
            <person name="Labutti K."/>
            <person name="Lipzen A."/>
            <person name="Lombard V."/>
            <person name="Magnuson J."/>
            <person name="Maillard F."/>
            <person name="Morin E."/>
            <person name="Murat C."/>
            <person name="Nolan M."/>
            <person name="Ohm R."/>
            <person name="Pangilinan J."/>
            <person name="Pereira M."/>
            <person name="Perotto S."/>
            <person name="Peter M."/>
            <person name="Riley R."/>
            <person name="Sitrit Y."/>
            <person name="Stielow B."/>
            <person name="Szollosi G."/>
            <person name="Zifcakova L."/>
            <person name="Stursova M."/>
            <person name="Spatafora J.W."/>
            <person name="Tedersoo L."/>
            <person name="Vaario L.-M."/>
            <person name="Yamada A."/>
            <person name="Yan M."/>
            <person name="Wang P."/>
            <person name="Xu J."/>
            <person name="Bruns T."/>
            <person name="Baldrian P."/>
            <person name="Vilgalys R."/>
            <person name="Henrissat B."/>
            <person name="Grigoriev I.V."/>
            <person name="Hibbett D."/>
            <person name="Nagy L.G."/>
            <person name="Martin F.M."/>
        </authorList>
    </citation>
    <scope>NUCLEOTIDE SEQUENCE</scope>
    <source>
        <strain evidence="4">UH-Tt-Lm1</strain>
    </source>
</reference>
<dbReference type="CDD" id="cd07067">
    <property type="entry name" value="HP_PGM_like"/>
    <property type="match status" value="1"/>
</dbReference>
<evidence type="ECO:0000256" key="3">
    <source>
        <dbReference type="PIRSR" id="PIRSR613078-2"/>
    </source>
</evidence>
<sequence>MVVRVYIVRHGETQENLDGVIQGQRDTALNANGEGQAWMVGEALKDANIGVAFSSDLSRAVKTAEAILLHHPGIRLHKRVELRERGLGELEGLHVGAKLDHTPAGMEPITSMSARAGAWWREAVMPWIKVQWDAAELGHEKSQARRDVLIVSHAGLIGVLLQALCKGTVGVEKGVRLTKCLNASITVIEIETASGKGKITRFSDVSHLTGPVVEENADVDSTPQNV</sequence>
<feature type="binding site" evidence="3">
    <location>
        <begin position="9"/>
        <end position="16"/>
    </location>
    <ligand>
        <name>substrate</name>
    </ligand>
</feature>